<feature type="compositionally biased region" description="Basic residues" evidence="1">
    <location>
        <begin position="91"/>
        <end position="102"/>
    </location>
</feature>
<protein>
    <submittedName>
        <fullName evidence="2">Uncharacterized protein</fullName>
    </submittedName>
</protein>
<dbReference type="OrthoDB" id="3934095at2759"/>
<accession>A0A074WU46</accession>
<organism evidence="2 3">
    <name type="scientific">Aureobasidium namibiae CBS 147.97</name>
    <dbReference type="NCBI Taxonomy" id="1043004"/>
    <lineage>
        <taxon>Eukaryota</taxon>
        <taxon>Fungi</taxon>
        <taxon>Dikarya</taxon>
        <taxon>Ascomycota</taxon>
        <taxon>Pezizomycotina</taxon>
        <taxon>Dothideomycetes</taxon>
        <taxon>Dothideomycetidae</taxon>
        <taxon>Dothideales</taxon>
        <taxon>Saccotheciaceae</taxon>
        <taxon>Aureobasidium</taxon>
    </lineage>
</organism>
<dbReference type="Proteomes" id="UP000027730">
    <property type="component" value="Unassembled WGS sequence"/>
</dbReference>
<feature type="region of interest" description="Disordered" evidence="1">
    <location>
        <begin position="31"/>
        <end position="102"/>
    </location>
</feature>
<gene>
    <name evidence="2" type="ORF">M436DRAFT_46241</name>
</gene>
<dbReference type="GeneID" id="25410480"/>
<evidence type="ECO:0000256" key="1">
    <source>
        <dbReference type="SAM" id="MobiDB-lite"/>
    </source>
</evidence>
<dbReference type="HOGENOM" id="CLU_1796080_0_0_1"/>
<evidence type="ECO:0000313" key="2">
    <source>
        <dbReference type="EMBL" id="KEQ73257.1"/>
    </source>
</evidence>
<dbReference type="RefSeq" id="XP_013427464.1">
    <property type="nucleotide sequence ID" value="XM_013572010.1"/>
</dbReference>
<dbReference type="EMBL" id="KL584709">
    <property type="protein sequence ID" value="KEQ73257.1"/>
    <property type="molecule type" value="Genomic_DNA"/>
</dbReference>
<keyword evidence="3" id="KW-1185">Reference proteome</keyword>
<sequence length="144" mass="15635">MATASDAQTGTLRPMFWAHVSTDNAGYANILQSARIPSNEQEHEGDSSAASSTSDSRSSHRLSSSVSSVSSTDSAPSSPGVSGAGYAVQLKIRRTTPKRKPVLRRCCSPVTESLREIRQRQSEEDLRNLYEAQTLAYLNDAIQF</sequence>
<evidence type="ECO:0000313" key="3">
    <source>
        <dbReference type="Proteomes" id="UP000027730"/>
    </source>
</evidence>
<proteinExistence type="predicted"/>
<name>A0A074WU46_9PEZI</name>
<reference evidence="2 3" key="1">
    <citation type="journal article" date="2014" name="BMC Genomics">
        <title>Genome sequencing of four Aureobasidium pullulans varieties: biotechnological potential, stress tolerance, and description of new species.</title>
        <authorList>
            <person name="Gostin Ar C."/>
            <person name="Ohm R.A."/>
            <person name="Kogej T."/>
            <person name="Sonjak S."/>
            <person name="Turk M."/>
            <person name="Zajc J."/>
            <person name="Zalar P."/>
            <person name="Grube M."/>
            <person name="Sun H."/>
            <person name="Han J."/>
            <person name="Sharma A."/>
            <person name="Chiniquy J."/>
            <person name="Ngan C.Y."/>
            <person name="Lipzen A."/>
            <person name="Barry K."/>
            <person name="Grigoriev I.V."/>
            <person name="Gunde-Cimerman N."/>
        </authorList>
    </citation>
    <scope>NUCLEOTIDE SEQUENCE [LARGE SCALE GENOMIC DNA]</scope>
    <source>
        <strain evidence="2 3">CBS 147.97</strain>
    </source>
</reference>
<dbReference type="AlphaFoldDB" id="A0A074WU46"/>
<feature type="compositionally biased region" description="Low complexity" evidence="1">
    <location>
        <begin position="47"/>
        <end position="88"/>
    </location>
</feature>